<proteinExistence type="inferred from homology"/>
<dbReference type="PROSITE" id="PS50283">
    <property type="entry name" value="NA_SOLUT_SYMP_3"/>
    <property type="match status" value="1"/>
</dbReference>
<feature type="transmembrane region" description="Helical" evidence="31">
    <location>
        <begin position="242"/>
        <end position="259"/>
    </location>
</feature>
<comment type="catalytic activity">
    <reaction evidence="15">
        <text>chloride(in) = chloride(out)</text>
        <dbReference type="Rhea" id="RHEA:29823"/>
        <dbReference type="ChEBI" id="CHEBI:17996"/>
    </reaction>
</comment>
<evidence type="ECO:0000256" key="22">
    <source>
        <dbReference type="ARBA" id="ARBA00035086"/>
    </source>
</evidence>
<dbReference type="OMA" id="LRFNRYV"/>
<evidence type="ECO:0000256" key="12">
    <source>
        <dbReference type="ARBA" id="ARBA00023180"/>
    </source>
</evidence>
<keyword evidence="7" id="KW-0769">Symport</keyword>
<evidence type="ECO:0000256" key="27">
    <source>
        <dbReference type="ARBA" id="ARBA00048216"/>
    </source>
</evidence>
<evidence type="ECO:0000256" key="25">
    <source>
        <dbReference type="ARBA" id="ARBA00035089"/>
    </source>
</evidence>
<feature type="transmembrane region" description="Helical" evidence="31">
    <location>
        <begin position="540"/>
        <end position="561"/>
    </location>
</feature>
<feature type="transmembrane region" description="Helical" evidence="31">
    <location>
        <begin position="409"/>
        <end position="429"/>
    </location>
</feature>
<evidence type="ECO:0000256" key="14">
    <source>
        <dbReference type="ARBA" id="ARBA00024145"/>
    </source>
</evidence>
<feature type="transmembrane region" description="Helical" evidence="31">
    <location>
        <begin position="12"/>
        <end position="34"/>
    </location>
</feature>
<comment type="catalytic activity">
    <reaction evidence="29">
        <text>propanoate(out) + 2 Na(+)(out) = propanoate(in) + 2 Na(+)(in)</text>
        <dbReference type="Rhea" id="RHEA:72939"/>
        <dbReference type="ChEBI" id="CHEBI:17272"/>
        <dbReference type="ChEBI" id="CHEBI:29101"/>
    </reaction>
</comment>
<feature type="transmembrane region" description="Helical" evidence="31">
    <location>
        <begin position="280"/>
        <end position="305"/>
    </location>
</feature>
<evidence type="ECO:0000256" key="7">
    <source>
        <dbReference type="ARBA" id="ARBA00022847"/>
    </source>
</evidence>
<dbReference type="GO" id="GO:0016324">
    <property type="term" value="C:apical plasma membrane"/>
    <property type="evidence" value="ECO:0007669"/>
    <property type="project" value="UniProtKB-SubCell"/>
</dbReference>
<evidence type="ECO:0000256" key="8">
    <source>
        <dbReference type="ARBA" id="ARBA00022989"/>
    </source>
</evidence>
<comment type="catalytic activity">
    <reaction evidence="20">
        <text>acetate(out) + 2 Na(+)(out) = acetate(in) + 2 Na(+)(in)</text>
        <dbReference type="Rhea" id="RHEA:72947"/>
        <dbReference type="ChEBI" id="CHEBI:29101"/>
        <dbReference type="ChEBI" id="CHEBI:30089"/>
    </reaction>
</comment>
<keyword evidence="10" id="KW-0406">Ion transport</keyword>
<accession>A0A974HRQ9</accession>
<keyword evidence="12" id="KW-0325">Glycoprotein</keyword>
<evidence type="ECO:0000256" key="18">
    <source>
        <dbReference type="ARBA" id="ARBA00035073"/>
    </source>
</evidence>
<comment type="similarity">
    <text evidence="2 30">Belongs to the sodium:solute symporter (SSF) (TC 2.A.21) family.</text>
</comment>
<name>A0A974HRQ9_XENLA</name>
<feature type="transmembrane region" description="Helical" evidence="31">
    <location>
        <begin position="435"/>
        <end position="455"/>
    </location>
</feature>
<evidence type="ECO:0000256" key="5">
    <source>
        <dbReference type="ARBA" id="ARBA00022475"/>
    </source>
</evidence>
<comment type="subcellular location">
    <subcellularLocation>
        <location evidence="1">Apical cell membrane</location>
        <topology evidence="1">Multi-pass membrane protein</topology>
    </subcellularLocation>
</comment>
<evidence type="ECO:0000256" key="24">
    <source>
        <dbReference type="ARBA" id="ARBA00035088"/>
    </source>
</evidence>
<evidence type="ECO:0000256" key="16">
    <source>
        <dbReference type="ARBA" id="ARBA00030315"/>
    </source>
</evidence>
<evidence type="ECO:0000256" key="30">
    <source>
        <dbReference type="RuleBase" id="RU362091"/>
    </source>
</evidence>
<comment type="catalytic activity">
    <reaction evidence="25">
        <text>(R)-3-hydroxybutanoate(out) + 2 Na(+)(out) = (R)-3-hydroxybutanoate(in) + 2 Na(+)(in)</text>
        <dbReference type="Rhea" id="RHEA:72959"/>
        <dbReference type="ChEBI" id="CHEBI:10983"/>
        <dbReference type="ChEBI" id="CHEBI:29101"/>
    </reaction>
</comment>
<dbReference type="GO" id="GO:0070062">
    <property type="term" value="C:extracellular exosome"/>
    <property type="evidence" value="ECO:0007669"/>
    <property type="project" value="TreeGrafter"/>
</dbReference>
<sequence>MGTPGDIGSFTVWDYLVFALMLLISAVIGIYYAFAGGGQKTSKDFLMGGRSMTAVPVALSLTASFMSAVTVLGTPAEVYRFGAMFSIFAITYPIVMVISSEVFLPVFYRLGITSTYEYLELRFNKFVRLLGTIIFIIQTILYTGIVIYAPALALNQVTGFDLWGAVVATGVVCTFYCTMGGLKAVVWTDVFQVGIMVAGFSAVIIRAVVVQGGIGPILDDSYYGDRLDLWDFNPSPLQRNSFWTFVVGGTFLWTGVYGINQSQVQRYIACKTRFQAKMALYVNLLGLWAILACAVLSGLAMYSIYKDCDPWTAKFVSAPDQIRRDVMTGLTNNVISLYIYLMPYLALDILRDYPGLPGLFVSCVYSGTLSTVSSSINALAAVTVEDLIKPYFKSLSEAKMSWISKGTSLVYGAICIAMAALASLMGGLLQASISIFGIIGGPLLGLFTLGIIFPFANSLGAVIGLLSGFTISLWVGIGSQIYPPLPSSNLAKPLSLEGCNFTSIESNWTSTVMPMMTTLFPETQVSSRPELADSWYSLSYLYFSTLGTLVSVVVGLIVSLLSGGLKQNINRDFLLTSEDFSYLNVLFSSCKKKGQEEKVEVLNWKSRSTDTYVEQGTDNPAFNHMEMTSAEKREKINGIIA</sequence>
<comment type="catalytic activity">
    <reaction evidence="19">
        <text>acetoacetate(out) + 2 Na(+)(out) = acetoacetate(in) + 2 Na(+)(in)</text>
        <dbReference type="Rhea" id="RHEA:72963"/>
        <dbReference type="ChEBI" id="CHEBI:13705"/>
        <dbReference type="ChEBI" id="CHEBI:29101"/>
    </reaction>
</comment>
<comment type="catalytic activity">
    <reaction evidence="23">
        <text>butanoate(out) + 2 Na(+)(out) = butanoate(in) + 2 Na(+)(in)</text>
        <dbReference type="Rhea" id="RHEA:72951"/>
        <dbReference type="ChEBI" id="CHEBI:17968"/>
        <dbReference type="ChEBI" id="CHEBI:29101"/>
    </reaction>
</comment>
<dbReference type="GO" id="GO:0015730">
    <property type="term" value="P:propanoate transmembrane transport"/>
    <property type="evidence" value="ECO:0007669"/>
    <property type="project" value="TreeGrafter"/>
</dbReference>
<evidence type="ECO:0000256" key="13">
    <source>
        <dbReference type="ARBA" id="ARBA00023201"/>
    </source>
</evidence>
<evidence type="ECO:0000256" key="9">
    <source>
        <dbReference type="ARBA" id="ARBA00023053"/>
    </source>
</evidence>
<comment type="catalytic activity">
    <reaction evidence="27">
        <text>nicotinate(out) + 2 Na(+)(out) = nicotinate(in) + 2 Na(+)(in)</text>
        <dbReference type="Rhea" id="RHEA:72955"/>
        <dbReference type="ChEBI" id="CHEBI:29101"/>
        <dbReference type="ChEBI" id="CHEBI:32544"/>
    </reaction>
</comment>
<gene>
    <name evidence="32" type="ORF">XELAEV_18021315mg</name>
</gene>
<keyword evidence="4" id="KW-0813">Transport</keyword>
<dbReference type="GO" id="GO:0005343">
    <property type="term" value="F:organic acid:sodium symporter activity"/>
    <property type="evidence" value="ECO:0007669"/>
    <property type="project" value="TreeGrafter"/>
</dbReference>
<reference evidence="33" key="1">
    <citation type="journal article" date="2016" name="Nature">
        <title>Genome evolution in the allotetraploid frog Xenopus laevis.</title>
        <authorList>
            <person name="Session A.M."/>
            <person name="Uno Y."/>
            <person name="Kwon T."/>
            <person name="Chapman J.A."/>
            <person name="Toyoda A."/>
            <person name="Takahashi S."/>
            <person name="Fukui A."/>
            <person name="Hikosaka A."/>
            <person name="Suzuki A."/>
            <person name="Kondo M."/>
            <person name="van Heeringen S.J."/>
            <person name="Quigley I."/>
            <person name="Heinz S."/>
            <person name="Ogino H."/>
            <person name="Ochi H."/>
            <person name="Hellsten U."/>
            <person name="Lyons J.B."/>
            <person name="Simakov O."/>
            <person name="Putnam N."/>
            <person name="Stites J."/>
            <person name="Kuroki Y."/>
            <person name="Tanaka T."/>
            <person name="Michiue T."/>
            <person name="Watanabe M."/>
            <person name="Bogdanovic O."/>
            <person name="Lister R."/>
            <person name="Georgiou G."/>
            <person name="Paranjpe S.S."/>
            <person name="van Kruijsbergen I."/>
            <person name="Shu S."/>
            <person name="Carlson J."/>
            <person name="Kinoshita T."/>
            <person name="Ohta Y."/>
            <person name="Mawaribuchi S."/>
            <person name="Jenkins J."/>
            <person name="Grimwood J."/>
            <person name="Schmutz J."/>
            <person name="Mitros T."/>
            <person name="Mozaffari S.V."/>
            <person name="Suzuki Y."/>
            <person name="Haramoto Y."/>
            <person name="Yamamoto T.S."/>
            <person name="Takagi C."/>
            <person name="Heald R."/>
            <person name="Miller K."/>
            <person name="Haudenschild C."/>
            <person name="Kitzman J."/>
            <person name="Nakayama T."/>
            <person name="Izutsu Y."/>
            <person name="Robert J."/>
            <person name="Fortriede J."/>
            <person name="Burns K."/>
            <person name="Lotay V."/>
            <person name="Karimi K."/>
            <person name="Yasuoka Y."/>
            <person name="Dichmann D.S."/>
            <person name="Flajnik M.F."/>
            <person name="Houston D.W."/>
            <person name="Shendure J."/>
            <person name="DuPasquier L."/>
            <person name="Vize P.D."/>
            <person name="Zorn A.M."/>
            <person name="Ito M."/>
            <person name="Marcotte E.M."/>
            <person name="Wallingford J.B."/>
            <person name="Ito Y."/>
            <person name="Asashima M."/>
            <person name="Ueno N."/>
            <person name="Matsuda Y."/>
            <person name="Veenstra G.J."/>
            <person name="Fujiyama A."/>
            <person name="Harland R.M."/>
            <person name="Taira M."/>
            <person name="Rokhsar D.S."/>
        </authorList>
    </citation>
    <scope>NUCLEOTIDE SEQUENCE [LARGE SCALE GENOMIC DNA]</scope>
    <source>
        <strain evidence="33">J</strain>
    </source>
</reference>
<dbReference type="Gene3D" id="1.20.1730.10">
    <property type="entry name" value="Sodium/glucose cotransporter"/>
    <property type="match status" value="1"/>
</dbReference>
<keyword evidence="8 31" id="KW-1133">Transmembrane helix</keyword>
<feature type="transmembrane region" description="Helical" evidence="31">
    <location>
        <begin position="54"/>
        <end position="73"/>
    </location>
</feature>
<evidence type="ECO:0000256" key="2">
    <source>
        <dbReference type="ARBA" id="ARBA00006434"/>
    </source>
</evidence>
<dbReference type="PANTHER" id="PTHR42985">
    <property type="entry name" value="SODIUM-COUPLED MONOCARBOXYLATE TRANSPORTER"/>
    <property type="match status" value="1"/>
</dbReference>
<feature type="transmembrane region" description="Helical" evidence="31">
    <location>
        <begin position="462"/>
        <end position="482"/>
    </location>
</feature>
<dbReference type="Pfam" id="PF00474">
    <property type="entry name" value="SSF"/>
    <property type="match status" value="1"/>
</dbReference>
<comment type="catalytic activity">
    <reaction evidence="21">
        <text>bromide(in) = bromide(out)</text>
        <dbReference type="Rhea" id="RHEA:75383"/>
        <dbReference type="ChEBI" id="CHEBI:15858"/>
    </reaction>
</comment>
<dbReference type="CDD" id="cd11519">
    <property type="entry name" value="SLC5sbd_SMCT1"/>
    <property type="match status" value="1"/>
</dbReference>
<evidence type="ECO:0000256" key="20">
    <source>
        <dbReference type="ARBA" id="ARBA00035084"/>
    </source>
</evidence>
<dbReference type="InterPro" id="IPR038377">
    <property type="entry name" value="Na/Glc_symporter_sf"/>
</dbReference>
<evidence type="ECO:0000256" key="10">
    <source>
        <dbReference type="ARBA" id="ARBA00023065"/>
    </source>
</evidence>
<comment type="catalytic activity">
    <reaction evidence="22">
        <text>(S)-lactate(out) + 2 Na(+)(out) = (S)-lactate(in) + 2 Na(+)(in)</text>
        <dbReference type="Rhea" id="RHEA:72935"/>
        <dbReference type="ChEBI" id="CHEBI:16651"/>
        <dbReference type="ChEBI" id="CHEBI:29101"/>
    </reaction>
</comment>
<protein>
    <recommendedName>
        <fullName evidence="3">Sodium-coupled monocarboxylate transporter 1</fullName>
    </recommendedName>
    <alternativeName>
        <fullName evidence="16">Electrogenic sodium monocarboxylate cotransporter</fullName>
    </alternativeName>
    <alternativeName>
        <fullName evidence="17">Solute carrier family 5 member 8</fullName>
    </alternativeName>
</protein>
<feature type="transmembrane region" description="Helical" evidence="31">
    <location>
        <begin position="162"/>
        <end position="186"/>
    </location>
</feature>
<dbReference type="InterPro" id="IPR001734">
    <property type="entry name" value="Na/solute_symporter"/>
</dbReference>
<evidence type="ECO:0000256" key="4">
    <source>
        <dbReference type="ARBA" id="ARBA00022448"/>
    </source>
</evidence>
<comment type="catalytic activity">
    <reaction evidence="24">
        <text>5-oxo-L-proline(out) + 2 Na(+)(out) = 5-oxo-L-proline(in) + 2 Na(+)(in)</text>
        <dbReference type="Rhea" id="RHEA:72971"/>
        <dbReference type="ChEBI" id="CHEBI:29101"/>
        <dbReference type="ChEBI" id="CHEBI:58402"/>
    </reaction>
</comment>
<evidence type="ECO:0000256" key="3">
    <source>
        <dbReference type="ARBA" id="ARBA00016761"/>
    </source>
</evidence>
<evidence type="ECO:0000313" key="32">
    <source>
        <dbReference type="EMBL" id="OCT87618.1"/>
    </source>
</evidence>
<evidence type="ECO:0000256" key="6">
    <source>
        <dbReference type="ARBA" id="ARBA00022692"/>
    </source>
</evidence>
<feature type="transmembrane region" description="Helical" evidence="31">
    <location>
        <begin position="129"/>
        <end position="150"/>
    </location>
</feature>
<evidence type="ECO:0000256" key="1">
    <source>
        <dbReference type="ARBA" id="ARBA00004424"/>
    </source>
</evidence>
<evidence type="ECO:0000256" key="11">
    <source>
        <dbReference type="ARBA" id="ARBA00023136"/>
    </source>
</evidence>
<evidence type="ECO:0000256" key="31">
    <source>
        <dbReference type="SAM" id="Phobius"/>
    </source>
</evidence>
<dbReference type="InterPro" id="IPR041992">
    <property type="entry name" value="SLC5sbd_SMCT1"/>
</dbReference>
<dbReference type="NCBIfam" id="TIGR00813">
    <property type="entry name" value="sss"/>
    <property type="match status" value="1"/>
</dbReference>
<keyword evidence="5" id="KW-1003">Cell membrane</keyword>
<comment type="catalytic activity">
    <reaction evidence="28">
        <text>pyruvate(out) + 2 Na(+)(out) = pyruvate(in) + 2 Na(+)(in)</text>
        <dbReference type="Rhea" id="RHEA:72943"/>
        <dbReference type="ChEBI" id="CHEBI:15361"/>
        <dbReference type="ChEBI" id="CHEBI:29101"/>
    </reaction>
</comment>
<evidence type="ECO:0000313" key="33">
    <source>
        <dbReference type="Proteomes" id="UP000694892"/>
    </source>
</evidence>
<evidence type="ECO:0000256" key="26">
    <source>
        <dbReference type="ARBA" id="ARBA00035095"/>
    </source>
</evidence>
<evidence type="ECO:0000256" key="19">
    <source>
        <dbReference type="ARBA" id="ARBA00035074"/>
    </source>
</evidence>
<keyword evidence="11 31" id="KW-0472">Membrane</keyword>
<comment type="catalytic activity">
    <reaction evidence="14">
        <text>iodide(out) = iodide(in)</text>
        <dbReference type="Rhea" id="RHEA:66324"/>
        <dbReference type="ChEBI" id="CHEBI:16382"/>
    </reaction>
</comment>
<evidence type="ECO:0000256" key="23">
    <source>
        <dbReference type="ARBA" id="ARBA00035087"/>
    </source>
</evidence>
<evidence type="ECO:0000256" key="29">
    <source>
        <dbReference type="ARBA" id="ARBA00049528"/>
    </source>
</evidence>
<dbReference type="Proteomes" id="UP000694892">
    <property type="component" value="Chromosome 3S"/>
</dbReference>
<dbReference type="PANTHER" id="PTHR42985:SF10">
    <property type="entry name" value="SODIUM-COUPLED MONOCARBOXYLATE TRANSPORTER 1"/>
    <property type="match status" value="1"/>
</dbReference>
<dbReference type="EMBL" id="CM004471">
    <property type="protein sequence ID" value="OCT87618.1"/>
    <property type="molecule type" value="Genomic_DNA"/>
</dbReference>
<comment type="catalytic activity">
    <reaction evidence="26">
        <text>4-methyl-2-oxopentanoate(out) + 2 Na(+)(out) = 4-methyl-2-oxopentanoate(in) + 2 Na(+)(in)</text>
        <dbReference type="Rhea" id="RHEA:72967"/>
        <dbReference type="ChEBI" id="CHEBI:17865"/>
        <dbReference type="ChEBI" id="CHEBI:29101"/>
    </reaction>
</comment>
<organism evidence="32 33">
    <name type="scientific">Xenopus laevis</name>
    <name type="common">African clawed frog</name>
    <dbReference type="NCBI Taxonomy" id="8355"/>
    <lineage>
        <taxon>Eukaryota</taxon>
        <taxon>Metazoa</taxon>
        <taxon>Chordata</taxon>
        <taxon>Craniata</taxon>
        <taxon>Vertebrata</taxon>
        <taxon>Euteleostomi</taxon>
        <taxon>Amphibia</taxon>
        <taxon>Batrachia</taxon>
        <taxon>Anura</taxon>
        <taxon>Pipoidea</taxon>
        <taxon>Pipidae</taxon>
        <taxon>Xenopodinae</taxon>
        <taxon>Xenopus</taxon>
        <taxon>Xenopus</taxon>
    </lineage>
</organism>
<comment type="catalytic activity">
    <reaction evidence="18">
        <text>nitrate(in) = nitrate(out)</text>
        <dbReference type="Rhea" id="RHEA:34923"/>
        <dbReference type="ChEBI" id="CHEBI:17632"/>
    </reaction>
</comment>
<feature type="transmembrane region" description="Helical" evidence="31">
    <location>
        <begin position="325"/>
        <end position="347"/>
    </location>
</feature>
<dbReference type="InterPro" id="IPR051163">
    <property type="entry name" value="Sodium:Solute_Symporter_SSF"/>
</dbReference>
<feature type="transmembrane region" description="Helical" evidence="31">
    <location>
        <begin position="193"/>
        <end position="214"/>
    </location>
</feature>
<evidence type="ECO:0000256" key="21">
    <source>
        <dbReference type="ARBA" id="ARBA00035085"/>
    </source>
</evidence>
<keyword evidence="9" id="KW-0915">Sodium</keyword>
<keyword evidence="13" id="KW-0739">Sodium transport</keyword>
<keyword evidence="6 31" id="KW-0812">Transmembrane</keyword>
<evidence type="ECO:0000256" key="17">
    <source>
        <dbReference type="ARBA" id="ARBA00031801"/>
    </source>
</evidence>
<feature type="transmembrane region" description="Helical" evidence="31">
    <location>
        <begin position="85"/>
        <end position="108"/>
    </location>
</feature>
<evidence type="ECO:0000256" key="28">
    <source>
        <dbReference type="ARBA" id="ARBA00048498"/>
    </source>
</evidence>
<evidence type="ECO:0000256" key="15">
    <source>
        <dbReference type="ARBA" id="ARBA00024167"/>
    </source>
</evidence>
<dbReference type="AlphaFoldDB" id="A0A974HRQ9"/>